<dbReference type="CDD" id="cd00449">
    <property type="entry name" value="PLPDE_IV"/>
    <property type="match status" value="1"/>
</dbReference>
<dbReference type="PROSITE" id="PS00770">
    <property type="entry name" value="AA_TRANSFER_CLASS_4"/>
    <property type="match status" value="1"/>
</dbReference>
<dbReference type="Gene3D" id="3.20.10.10">
    <property type="entry name" value="D-amino Acid Aminotransferase, subunit A, domain 2"/>
    <property type="match status" value="1"/>
</dbReference>
<keyword evidence="4 6" id="KW-0663">Pyridoxal phosphate</keyword>
<dbReference type="PANTHER" id="PTHR42743:SF5">
    <property type="entry name" value="AMINODEOXYCHORISMATE LYASE"/>
    <property type="match status" value="1"/>
</dbReference>
<dbReference type="Gene3D" id="3.30.470.10">
    <property type="match status" value="1"/>
</dbReference>
<keyword evidence="7" id="KW-0808">Transferase</keyword>
<dbReference type="PANTHER" id="PTHR42743">
    <property type="entry name" value="AMINO-ACID AMINOTRANSFERASE"/>
    <property type="match status" value="1"/>
</dbReference>
<comment type="cofactor">
    <cofactor evidence="1 6">
        <name>pyridoxal 5'-phosphate</name>
        <dbReference type="ChEBI" id="CHEBI:597326"/>
    </cofactor>
</comment>
<organism evidence="7 8">
    <name type="scientific">Holospora curviuscula</name>
    <dbReference type="NCBI Taxonomy" id="1082868"/>
    <lineage>
        <taxon>Bacteria</taxon>
        <taxon>Pseudomonadati</taxon>
        <taxon>Pseudomonadota</taxon>
        <taxon>Alphaproteobacteria</taxon>
        <taxon>Holosporales</taxon>
        <taxon>Holosporaceae</taxon>
        <taxon>Holospora</taxon>
    </lineage>
</organism>
<evidence type="ECO:0000256" key="1">
    <source>
        <dbReference type="ARBA" id="ARBA00001933"/>
    </source>
</evidence>
<reference evidence="7 8" key="1">
    <citation type="submission" date="2017-11" db="EMBL/GenBank/DDBJ databases">
        <title>Comparative genomic analysis of Holospora spp., intranuclear symbionts of paramecia.</title>
        <authorList>
            <person name="Garushyants S.K."/>
            <person name="Beliavskaya A."/>
            <person name="Malko D.B."/>
            <person name="Logacheva M.D."/>
            <person name="Rautian M.S."/>
            <person name="Gelfand M.S."/>
        </authorList>
    </citation>
    <scope>NUCLEOTIDE SEQUENCE [LARGE SCALE GENOMIC DNA]</scope>
    <source>
        <strain evidence="8">02AZ16</strain>
    </source>
</reference>
<dbReference type="AlphaFoldDB" id="A0A2S5R9G9"/>
<evidence type="ECO:0000256" key="6">
    <source>
        <dbReference type="RuleBase" id="RU004516"/>
    </source>
</evidence>
<dbReference type="InterPro" id="IPR001544">
    <property type="entry name" value="Aminotrans_IV"/>
</dbReference>
<dbReference type="InterPro" id="IPR043131">
    <property type="entry name" value="BCAT-like_N"/>
</dbReference>
<proteinExistence type="inferred from homology"/>
<evidence type="ECO:0000313" key="8">
    <source>
        <dbReference type="Proteomes" id="UP000239425"/>
    </source>
</evidence>
<dbReference type="InterPro" id="IPR050571">
    <property type="entry name" value="Class-IV_PLP-Dep_Aminotrnsfr"/>
</dbReference>
<keyword evidence="7" id="KW-0032">Aminotransferase</keyword>
<protein>
    <recommendedName>
        <fullName evidence="3">Probable branched-chain-amino-acid aminotransferase</fullName>
    </recommendedName>
</protein>
<accession>A0A2S5R9G9</accession>
<dbReference type="SUPFAM" id="SSF56752">
    <property type="entry name" value="D-aminoacid aminotransferase-like PLP-dependent enzymes"/>
    <property type="match status" value="1"/>
</dbReference>
<dbReference type="GO" id="GO:0008483">
    <property type="term" value="F:transaminase activity"/>
    <property type="evidence" value="ECO:0007669"/>
    <property type="project" value="UniProtKB-KW"/>
</dbReference>
<dbReference type="GO" id="GO:0046394">
    <property type="term" value="P:carboxylic acid biosynthetic process"/>
    <property type="evidence" value="ECO:0007669"/>
    <property type="project" value="UniProtKB-ARBA"/>
</dbReference>
<evidence type="ECO:0000256" key="2">
    <source>
        <dbReference type="ARBA" id="ARBA00009320"/>
    </source>
</evidence>
<dbReference type="Pfam" id="PF01063">
    <property type="entry name" value="Aminotran_4"/>
    <property type="match status" value="1"/>
</dbReference>
<dbReference type="Proteomes" id="UP000239425">
    <property type="component" value="Unassembled WGS sequence"/>
</dbReference>
<keyword evidence="8" id="KW-1185">Reference proteome</keyword>
<evidence type="ECO:0000256" key="5">
    <source>
        <dbReference type="RuleBase" id="RU004106"/>
    </source>
</evidence>
<dbReference type="InterPro" id="IPR018300">
    <property type="entry name" value="Aminotrans_IV_CS"/>
</dbReference>
<evidence type="ECO:0000313" key="7">
    <source>
        <dbReference type="EMBL" id="PPE03971.1"/>
    </source>
</evidence>
<comment type="caution">
    <text evidence="7">The sequence shown here is derived from an EMBL/GenBank/DDBJ whole genome shotgun (WGS) entry which is preliminary data.</text>
</comment>
<dbReference type="EMBL" id="PHHC01000079">
    <property type="protein sequence ID" value="PPE03971.1"/>
    <property type="molecule type" value="Genomic_DNA"/>
</dbReference>
<dbReference type="InterPro" id="IPR043132">
    <property type="entry name" value="BCAT-like_C"/>
</dbReference>
<gene>
    <name evidence="7" type="ORF">HCUR_00506</name>
</gene>
<name>A0A2S5R9G9_9PROT</name>
<evidence type="ECO:0000256" key="4">
    <source>
        <dbReference type="ARBA" id="ARBA00022898"/>
    </source>
</evidence>
<evidence type="ECO:0000256" key="3">
    <source>
        <dbReference type="ARBA" id="ARBA00014472"/>
    </source>
</evidence>
<comment type="similarity">
    <text evidence="2 5">Belongs to the class-IV pyridoxal-phosphate-dependent aminotransferase family.</text>
</comment>
<dbReference type="InterPro" id="IPR036038">
    <property type="entry name" value="Aminotransferase-like"/>
</dbReference>
<sequence length="312" mass="35283">MRETYVLINLYPLIKCSTGISVFDQLEGNIWLDGKIIPWNSAKVHIMTHALHYGTSVYEGIRSRNTTLFRAPLHYRRFQQSAAFLDFEVPYSISTLVNATQLLLDAGHYNFGYIRALAWCGSKSMVVSHRNSNVHTAIMIWERPMPYPPQIYQHGVTLHLASWRRPCPSSAPVHSKASGLYMISAMAKRRAELEGFDDAILLDTKDRIAEASSSNIFFVREGTLQTPFPHSFLKGLTRAFVLEQAKEEGIPVIENDIYMSDMPSMEACFLTGTAVGILPVASVRTAECLYQFKPDSITKRLQILHQKAFCIF</sequence>